<keyword evidence="4" id="KW-0472">Membrane</keyword>
<proteinExistence type="inferred from homology"/>
<comment type="similarity">
    <text evidence="1">Belongs to the ZraP family.</text>
</comment>
<evidence type="ECO:0000313" key="7">
    <source>
        <dbReference type="Proteomes" id="UP000051497"/>
    </source>
</evidence>
<evidence type="ECO:0000256" key="2">
    <source>
        <dbReference type="ARBA" id="ARBA00044983"/>
    </source>
</evidence>
<dbReference type="Pfam" id="PF13801">
    <property type="entry name" value="Metal_resist"/>
    <property type="match status" value="1"/>
</dbReference>
<dbReference type="Proteomes" id="UP000051497">
    <property type="component" value="Unassembled WGS sequence"/>
</dbReference>
<dbReference type="AlphaFoldDB" id="A0A0Q9YKT3"/>
<evidence type="ECO:0000313" key="5">
    <source>
        <dbReference type="EMBL" id="KRG21295.1"/>
    </source>
</evidence>
<keyword evidence="4" id="KW-1133">Transmembrane helix</keyword>
<name>A0A0Q9YKT3_9GAMM</name>
<evidence type="ECO:0000256" key="1">
    <source>
        <dbReference type="ARBA" id="ARBA00044945"/>
    </source>
</evidence>
<evidence type="ECO:0000256" key="3">
    <source>
        <dbReference type="ARBA" id="ARBA00045001"/>
    </source>
</evidence>
<dbReference type="EMBL" id="LKAJ02000001">
    <property type="protein sequence ID" value="MCS5710863.1"/>
    <property type="molecule type" value="Genomic_DNA"/>
</dbReference>
<reference evidence="6" key="3">
    <citation type="submission" date="2021-06" db="EMBL/GenBank/DDBJ databases">
        <title>Genomic Description and Analysis of Intracellular Bacteria, Candidatus Berkiella cookevillensis and Candidatus Berkiella aquae.</title>
        <authorList>
            <person name="Kidane D.T."/>
            <person name="Mehari Y.T."/>
            <person name="Rice F.C."/>
            <person name="Arivett B.A."/>
            <person name="Farone A.L."/>
            <person name="Berk S.G."/>
            <person name="Farone M.B."/>
        </authorList>
    </citation>
    <scope>NUCLEOTIDE SEQUENCE</scope>
    <source>
        <strain evidence="6">HT99</strain>
    </source>
</reference>
<organism evidence="5">
    <name type="scientific">Candidatus Berkiella aquae</name>
    <dbReference type="NCBI Taxonomy" id="295108"/>
    <lineage>
        <taxon>Bacteria</taxon>
        <taxon>Pseudomonadati</taxon>
        <taxon>Pseudomonadota</taxon>
        <taxon>Gammaproteobacteria</taxon>
        <taxon>Candidatus Berkiellales</taxon>
        <taxon>Candidatus Berkiellaceae</taxon>
        <taxon>Candidatus Berkiella</taxon>
    </lineage>
</organism>
<keyword evidence="4" id="KW-0812">Transmembrane</keyword>
<comment type="caution">
    <text evidence="5">The sequence shown here is derived from an EMBL/GenBank/DDBJ whole genome shotgun (WGS) entry which is preliminary data.</text>
</comment>
<evidence type="ECO:0000256" key="4">
    <source>
        <dbReference type="SAM" id="Phobius"/>
    </source>
</evidence>
<evidence type="ECO:0000313" key="6">
    <source>
        <dbReference type="EMBL" id="MCS5710863.1"/>
    </source>
</evidence>
<dbReference type="InterPro" id="IPR025961">
    <property type="entry name" value="Metal_resist"/>
</dbReference>
<dbReference type="EMBL" id="LKAJ01000005">
    <property type="protein sequence ID" value="KRG21295.1"/>
    <property type="molecule type" value="Genomic_DNA"/>
</dbReference>
<feature type="transmembrane region" description="Helical" evidence="4">
    <location>
        <begin position="6"/>
        <end position="26"/>
    </location>
</feature>
<protein>
    <recommendedName>
        <fullName evidence="2">Signaling pathway modulator ZraP</fullName>
    </recommendedName>
    <alternativeName>
        <fullName evidence="3">Zinc resistance-associated protein</fullName>
    </alternativeName>
</protein>
<reference evidence="5" key="1">
    <citation type="submission" date="2015-09" db="EMBL/GenBank/DDBJ databases">
        <title>Draft Genome Sequences of Two Novel Amoeba-resistant Intranuclear Bacteria, Candidatus Berkiella cookevillensis and Candidatus Berkiella aquae.</title>
        <authorList>
            <person name="Mehari Y.T."/>
            <person name="Arivett B.A."/>
            <person name="Farone A.L."/>
            <person name="Gunderson J.H."/>
            <person name="Farone M.B."/>
        </authorList>
    </citation>
    <scope>NUCLEOTIDE SEQUENCE [LARGE SCALE GENOMIC DNA]</scope>
    <source>
        <strain evidence="5">HT99</strain>
    </source>
</reference>
<accession>A0A0Q9YKT3</accession>
<sequence>MNQNKWLILVLCLSVASNIFIVGYFMGHKPQSTVEPVTTAALTQEMKGIYKTLPEENQKKLSDFMKEQQQEILVNQNQIRQIRLQIAQVLAQEPLNEKLLGDLFEQTYQLSIKNFALAQKTTFQIMLKLPQQERIKVAKALAASALRKPNTAKKVTPPDDKTS</sequence>
<gene>
    <name evidence="6" type="ORF">HT99x_005435</name>
    <name evidence="5" type="ORF">HT99x_01471</name>
</gene>
<reference evidence="6" key="2">
    <citation type="journal article" date="2016" name="Genome Announc.">
        <title>Draft Genome Sequences of Two Novel Amoeba-Resistant Intranuclear Bacteria, 'Candidatus Berkiella cookevillensis' and 'Candidatus Berkiella aquae'.</title>
        <authorList>
            <person name="Mehari Y.T."/>
            <person name="Arivett B.A."/>
            <person name="Farone A.L."/>
            <person name="Gunderson J.H."/>
            <person name="Farone M.B."/>
        </authorList>
    </citation>
    <scope>NUCLEOTIDE SEQUENCE</scope>
    <source>
        <strain evidence="6">HT99</strain>
    </source>
</reference>
<keyword evidence="7" id="KW-1185">Reference proteome</keyword>
<dbReference type="RefSeq" id="WP_075066100.1">
    <property type="nucleotide sequence ID" value="NZ_LKAJ02000001.1"/>
</dbReference>